<dbReference type="CDD" id="cd01448">
    <property type="entry name" value="TST_Repeat_1"/>
    <property type="match status" value="1"/>
</dbReference>
<dbReference type="InterPro" id="IPR045078">
    <property type="entry name" value="TST/MPST-like"/>
</dbReference>
<feature type="domain" description="Rhodanese" evidence="4">
    <location>
        <begin position="20"/>
        <end position="137"/>
    </location>
</feature>
<name>A0A1G4KMX3_9SACH</name>
<dbReference type="Gene3D" id="3.40.250.10">
    <property type="entry name" value="Rhodanese-like domain"/>
    <property type="match status" value="2"/>
</dbReference>
<dbReference type="InterPro" id="IPR001307">
    <property type="entry name" value="Thiosulphate_STrfase_CS"/>
</dbReference>
<dbReference type="AlphaFoldDB" id="A0A1G4KMX3"/>
<evidence type="ECO:0000256" key="1">
    <source>
        <dbReference type="ARBA" id="ARBA00022679"/>
    </source>
</evidence>
<evidence type="ECO:0000256" key="3">
    <source>
        <dbReference type="RuleBase" id="RU000507"/>
    </source>
</evidence>
<dbReference type="GO" id="GO:0005739">
    <property type="term" value="C:mitochondrion"/>
    <property type="evidence" value="ECO:0007669"/>
    <property type="project" value="TreeGrafter"/>
</dbReference>
<dbReference type="PANTHER" id="PTHR11364:SF27">
    <property type="entry name" value="SULFURTRANSFERASE"/>
    <property type="match status" value="1"/>
</dbReference>
<accession>A0A1G4KMX3</accession>
<dbReference type="PROSITE" id="PS50206">
    <property type="entry name" value="RHODANESE_3"/>
    <property type="match status" value="2"/>
</dbReference>
<feature type="domain" description="Rhodanese" evidence="4">
    <location>
        <begin position="180"/>
        <end position="297"/>
    </location>
</feature>
<proteinExistence type="predicted"/>
<reference evidence="6" key="1">
    <citation type="submission" date="2016-03" db="EMBL/GenBank/DDBJ databases">
        <authorList>
            <person name="Devillers Hugo."/>
        </authorList>
    </citation>
    <scope>NUCLEOTIDE SEQUENCE [LARGE SCALE GENOMIC DNA]</scope>
</reference>
<dbReference type="SMART" id="SM00450">
    <property type="entry name" value="RHOD"/>
    <property type="match status" value="2"/>
</dbReference>
<dbReference type="PANTHER" id="PTHR11364">
    <property type="entry name" value="THIOSULFATE SULFERTANSFERASE"/>
    <property type="match status" value="1"/>
</dbReference>
<dbReference type="PROSITE" id="PS00683">
    <property type="entry name" value="RHODANESE_2"/>
    <property type="match status" value="1"/>
</dbReference>
<dbReference type="FunFam" id="3.40.250.10:FF:000070">
    <property type="entry name" value="Sulfurtransferase"/>
    <property type="match status" value="1"/>
</dbReference>
<protein>
    <recommendedName>
        <fullName evidence="3">Sulfurtransferase</fullName>
    </recommendedName>
</protein>
<evidence type="ECO:0000313" key="5">
    <source>
        <dbReference type="EMBL" id="SCV05832.1"/>
    </source>
</evidence>
<keyword evidence="6" id="KW-1185">Reference proteome</keyword>
<sequence length="302" mass="33519">MSLYKLISPKSLADLVRKETSRRVVPVDSTWYMPNTKKDGKQEFLDVERIANAVYFDIDGVKDHSSPYPHMLPDLATFNAGMSQLGITSSDILVVYDRIGNFSAPRCAWTLAVFGHQPVYLLNNFIAYKQQGLPLDTSKRTAVSPFQPSTYESNVDLTSQEVVSYEDMLKLVESGELALKYNVFDARALPRFTGEASEPRPGLPSGHVPGTQPLPYSAVLSEGCFEDSPEKMQKRLQDYLESANCTLDSRKPTIAMCGTGVSGVIIKTALELAGVKDVKLYDGSWTEWAMRADPKYLAKGRK</sequence>
<dbReference type="CDD" id="cd01449">
    <property type="entry name" value="TST_Repeat_2"/>
    <property type="match status" value="1"/>
</dbReference>
<dbReference type="InterPro" id="IPR036873">
    <property type="entry name" value="Rhodanese-like_dom_sf"/>
</dbReference>
<organism evidence="5 6">
    <name type="scientific">Lachancea nothofagi CBS 11611</name>
    <dbReference type="NCBI Taxonomy" id="1266666"/>
    <lineage>
        <taxon>Eukaryota</taxon>
        <taxon>Fungi</taxon>
        <taxon>Dikarya</taxon>
        <taxon>Ascomycota</taxon>
        <taxon>Saccharomycotina</taxon>
        <taxon>Saccharomycetes</taxon>
        <taxon>Saccharomycetales</taxon>
        <taxon>Saccharomycetaceae</taxon>
        <taxon>Lachancea</taxon>
    </lineage>
</organism>
<dbReference type="InterPro" id="IPR001763">
    <property type="entry name" value="Rhodanese-like_dom"/>
</dbReference>
<evidence type="ECO:0000256" key="2">
    <source>
        <dbReference type="ARBA" id="ARBA00022737"/>
    </source>
</evidence>
<dbReference type="Proteomes" id="UP000189911">
    <property type="component" value="Chromosome H"/>
</dbReference>
<keyword evidence="1 3" id="KW-0808">Transferase</keyword>
<dbReference type="EMBL" id="LT598447">
    <property type="protein sequence ID" value="SCV05832.1"/>
    <property type="molecule type" value="Genomic_DNA"/>
</dbReference>
<dbReference type="SUPFAM" id="SSF52821">
    <property type="entry name" value="Rhodanese/Cell cycle control phosphatase"/>
    <property type="match status" value="2"/>
</dbReference>
<evidence type="ECO:0000259" key="4">
    <source>
        <dbReference type="PROSITE" id="PS50206"/>
    </source>
</evidence>
<dbReference type="OrthoDB" id="270167at2759"/>
<dbReference type="Pfam" id="PF00581">
    <property type="entry name" value="Rhodanese"/>
    <property type="match status" value="1"/>
</dbReference>
<dbReference type="GO" id="GO:0004792">
    <property type="term" value="F:thiosulfate-cyanide sulfurtransferase activity"/>
    <property type="evidence" value="ECO:0007669"/>
    <property type="project" value="InterPro"/>
</dbReference>
<gene>
    <name evidence="5" type="ORF">LANO_0H16160G</name>
</gene>
<keyword evidence="2" id="KW-0677">Repeat</keyword>
<evidence type="ECO:0000313" key="6">
    <source>
        <dbReference type="Proteomes" id="UP000189911"/>
    </source>
</evidence>
<dbReference type="FunFam" id="3.40.250.10:FF:000069">
    <property type="entry name" value="Sulfurtransferase"/>
    <property type="match status" value="1"/>
</dbReference>